<dbReference type="GO" id="GO:0000492">
    <property type="term" value="P:box C/D snoRNP assembly"/>
    <property type="evidence" value="ECO:0007669"/>
    <property type="project" value="TreeGrafter"/>
</dbReference>
<proteinExistence type="predicted"/>
<accession>A0AAX6EHF9</accession>
<dbReference type="Pfam" id="PF10453">
    <property type="entry name" value="NUFIP1"/>
    <property type="match status" value="2"/>
</dbReference>
<evidence type="ECO:0000256" key="1">
    <source>
        <dbReference type="SAM" id="MobiDB-lite"/>
    </source>
</evidence>
<dbReference type="PANTHER" id="PTHR13309:SF0">
    <property type="entry name" value="FMR1-INTERACTING PROTEIN NUFIP1"/>
    <property type="match status" value="1"/>
</dbReference>
<gene>
    <name evidence="3" type="ORF">M6B38_188655</name>
</gene>
<organism evidence="3 4">
    <name type="scientific">Iris pallida</name>
    <name type="common">Sweet iris</name>
    <dbReference type="NCBI Taxonomy" id="29817"/>
    <lineage>
        <taxon>Eukaryota</taxon>
        <taxon>Viridiplantae</taxon>
        <taxon>Streptophyta</taxon>
        <taxon>Embryophyta</taxon>
        <taxon>Tracheophyta</taxon>
        <taxon>Spermatophyta</taxon>
        <taxon>Magnoliopsida</taxon>
        <taxon>Liliopsida</taxon>
        <taxon>Asparagales</taxon>
        <taxon>Iridaceae</taxon>
        <taxon>Iridoideae</taxon>
        <taxon>Irideae</taxon>
        <taxon>Iris</taxon>
    </lineage>
</organism>
<dbReference type="Proteomes" id="UP001140949">
    <property type="component" value="Unassembled WGS sequence"/>
</dbReference>
<feature type="compositionally biased region" description="Polar residues" evidence="1">
    <location>
        <begin position="212"/>
        <end position="223"/>
    </location>
</feature>
<dbReference type="GO" id="GO:0005634">
    <property type="term" value="C:nucleus"/>
    <property type="evidence" value="ECO:0007669"/>
    <property type="project" value="TreeGrafter"/>
</dbReference>
<evidence type="ECO:0000259" key="2">
    <source>
        <dbReference type="Pfam" id="PF10453"/>
    </source>
</evidence>
<protein>
    <recommendedName>
        <fullName evidence="2">FMR1-interacting protein 1 conserved domain-containing protein</fullName>
    </recommendedName>
</protein>
<dbReference type="EMBL" id="JANAVB010036419">
    <property type="protein sequence ID" value="KAJ6803532.1"/>
    <property type="molecule type" value="Genomic_DNA"/>
</dbReference>
<dbReference type="InterPro" id="IPR019496">
    <property type="entry name" value="NUFIP1_cons_dom"/>
</dbReference>
<evidence type="ECO:0000313" key="4">
    <source>
        <dbReference type="Proteomes" id="UP001140949"/>
    </source>
</evidence>
<feature type="region of interest" description="Disordered" evidence="1">
    <location>
        <begin position="200"/>
        <end position="223"/>
    </location>
</feature>
<sequence length="448" mass="50510">MFRREYRLRPTNQRSIMLKSRAIIQVLLLNIMLMEIQTENFLDSEKDNLQITGIFQKSQPHDMRNPKGNMKPFNKNCKRGHRNQRGGKLVSANFEEAATNQPRYVINYPENEIQQWREARKKNFPTRDNINKKLTSGGKSGEYDNDDKLRRLQLKEVLAKQAELGVEVAEIPSSYFHEPGEQVHGNEIELWRQARKKNFPTSANIKKESAKDTQSNEDASGNNKLSYQAKLGVAVAEIPPSYRPYEQVPKMNNDVEDPGDGKLQKRKLMDIDGGPSPCKPNNKRGRRKWQKAKNNAATASPSIVKRAPSLLQKLLTADIKRDKSRLLQVFRFMVLNDFFKNGPDMPLKFPVITAKGDAGFGVEVSGRKNQSSNGVEVEPAAAVGVAKNEAAGEISSQKEPDVAYEVQFGFGTDDNNDIADEETVHLVENEDGKRASLNEISEEGEIID</sequence>
<evidence type="ECO:0000313" key="3">
    <source>
        <dbReference type="EMBL" id="KAJ6803532.1"/>
    </source>
</evidence>
<feature type="domain" description="FMR1-interacting protein 1 conserved" evidence="2">
    <location>
        <begin position="187"/>
        <end position="216"/>
    </location>
</feature>
<reference evidence="3" key="1">
    <citation type="journal article" date="2023" name="GigaByte">
        <title>Genome assembly of the bearded iris, Iris pallida Lam.</title>
        <authorList>
            <person name="Bruccoleri R.E."/>
            <person name="Oakeley E.J."/>
            <person name="Faust A.M.E."/>
            <person name="Altorfer M."/>
            <person name="Dessus-Babus S."/>
            <person name="Burckhardt D."/>
            <person name="Oertli M."/>
            <person name="Naumann U."/>
            <person name="Petersen F."/>
            <person name="Wong J."/>
        </authorList>
    </citation>
    <scope>NUCLEOTIDE SEQUENCE</scope>
    <source>
        <strain evidence="3">GSM-AAB239-AS_SAM_17_03QT</strain>
    </source>
</reference>
<reference evidence="3" key="2">
    <citation type="submission" date="2023-04" db="EMBL/GenBank/DDBJ databases">
        <authorList>
            <person name="Bruccoleri R.E."/>
            <person name="Oakeley E.J."/>
            <person name="Faust A.-M."/>
            <person name="Dessus-Babus S."/>
            <person name="Altorfer M."/>
            <person name="Burckhardt D."/>
            <person name="Oertli M."/>
            <person name="Naumann U."/>
            <person name="Petersen F."/>
            <person name="Wong J."/>
        </authorList>
    </citation>
    <scope>NUCLEOTIDE SEQUENCE</scope>
    <source>
        <strain evidence="3">GSM-AAB239-AS_SAM_17_03QT</strain>
        <tissue evidence="3">Leaf</tissue>
    </source>
</reference>
<dbReference type="AlphaFoldDB" id="A0AAX6EHF9"/>
<feature type="region of interest" description="Disordered" evidence="1">
    <location>
        <begin position="266"/>
        <end position="300"/>
    </location>
</feature>
<name>A0AAX6EHF9_IRIPA</name>
<feature type="compositionally biased region" description="Basic residues" evidence="1">
    <location>
        <begin position="281"/>
        <end position="291"/>
    </location>
</feature>
<dbReference type="InterPro" id="IPR039136">
    <property type="entry name" value="NUFIP1-like"/>
</dbReference>
<dbReference type="GO" id="GO:0003723">
    <property type="term" value="F:RNA binding"/>
    <property type="evidence" value="ECO:0007669"/>
    <property type="project" value="InterPro"/>
</dbReference>
<dbReference type="PANTHER" id="PTHR13309">
    <property type="entry name" value="NUCLEAR FRAGILE X MENTAL RETARDATION PROTEIN INTERACTING PROTEIN 1"/>
    <property type="match status" value="1"/>
</dbReference>
<comment type="caution">
    <text evidence="3">The sequence shown here is derived from an EMBL/GenBank/DDBJ whole genome shotgun (WGS) entry which is preliminary data.</text>
</comment>
<feature type="domain" description="FMR1-interacting protein 1 conserved" evidence="2">
    <location>
        <begin position="103"/>
        <end position="134"/>
    </location>
</feature>
<keyword evidence="4" id="KW-1185">Reference proteome</keyword>